<dbReference type="PROSITE" id="PS50112">
    <property type="entry name" value="PAS"/>
    <property type="match status" value="1"/>
</dbReference>
<dbReference type="RefSeq" id="WP_176238915.1">
    <property type="nucleotide sequence ID" value="NZ_AP024412.1"/>
</dbReference>
<dbReference type="CDD" id="cd00130">
    <property type="entry name" value="PAS"/>
    <property type="match status" value="1"/>
</dbReference>
<dbReference type="PROSITE" id="PS50887">
    <property type="entry name" value="GGDEF"/>
    <property type="match status" value="1"/>
</dbReference>
<dbReference type="SMART" id="SM00091">
    <property type="entry name" value="PAS"/>
    <property type="match status" value="1"/>
</dbReference>
<dbReference type="NCBIfam" id="TIGR00254">
    <property type="entry name" value="GGDEF"/>
    <property type="match status" value="1"/>
</dbReference>
<proteinExistence type="predicted"/>
<dbReference type="SUPFAM" id="SSF55073">
    <property type="entry name" value="Nucleotide cyclase"/>
    <property type="match status" value="1"/>
</dbReference>
<dbReference type="EMBL" id="AP024412">
    <property type="protein sequence ID" value="BCR36265.1"/>
    <property type="molecule type" value="Genomic_DNA"/>
</dbReference>
<dbReference type="PANTHER" id="PTHR46663">
    <property type="entry name" value="DIGUANYLATE CYCLASE DGCT-RELATED"/>
    <property type="match status" value="1"/>
</dbReference>
<protein>
    <submittedName>
        <fullName evidence="1">Diguanylate cyclase</fullName>
    </submittedName>
</protein>
<dbReference type="Gene3D" id="3.30.450.20">
    <property type="entry name" value="PAS domain"/>
    <property type="match status" value="1"/>
</dbReference>
<accession>A0A7U9TH23</accession>
<dbReference type="KEGG" id="manr:MPAN_011580"/>
<dbReference type="InterPro" id="IPR000160">
    <property type="entry name" value="GGDEF_dom"/>
</dbReference>
<dbReference type="InterPro" id="IPR052163">
    <property type="entry name" value="DGC-Regulatory_Protein"/>
</dbReference>
<evidence type="ECO:0000313" key="1">
    <source>
        <dbReference type="EMBL" id="BCR36265.1"/>
    </source>
</evidence>
<dbReference type="AlphaFoldDB" id="A0A7U9TH23"/>
<reference evidence="1" key="1">
    <citation type="submission" date="2021-01" db="EMBL/GenBank/DDBJ databases">
        <title>Draft genome sequence of Acholeplasmataceae bacterium strain Mahy22.</title>
        <authorList>
            <person name="Watanabe M."/>
            <person name="Kojima H."/>
            <person name="Fukui M."/>
        </authorList>
    </citation>
    <scope>NUCLEOTIDE SEQUENCE</scope>
    <source>
        <strain evidence="1">Mahy22</strain>
    </source>
</reference>
<gene>
    <name evidence="1" type="ORF">MPAN_011580</name>
</gene>
<dbReference type="InterPro" id="IPR000014">
    <property type="entry name" value="PAS"/>
</dbReference>
<dbReference type="SUPFAM" id="SSF55785">
    <property type="entry name" value="PYP-like sensor domain (PAS domain)"/>
    <property type="match status" value="1"/>
</dbReference>
<dbReference type="CDD" id="cd01949">
    <property type="entry name" value="GGDEF"/>
    <property type="match status" value="1"/>
</dbReference>
<dbReference type="InterPro" id="IPR035965">
    <property type="entry name" value="PAS-like_dom_sf"/>
</dbReference>
<dbReference type="NCBIfam" id="TIGR00229">
    <property type="entry name" value="sensory_box"/>
    <property type="match status" value="1"/>
</dbReference>
<dbReference type="Proteomes" id="UP000620133">
    <property type="component" value="Chromosome"/>
</dbReference>
<dbReference type="Pfam" id="PF00990">
    <property type="entry name" value="GGDEF"/>
    <property type="match status" value="1"/>
</dbReference>
<evidence type="ECO:0000313" key="2">
    <source>
        <dbReference type="Proteomes" id="UP000620133"/>
    </source>
</evidence>
<sequence>MLEQLKKYFDNFHEAVYIVDPDRKILYYNPIAEKISGFTKEEMENTHCYDNKLNHIDEDGKKLCLDGCPLQKSIRENVVTDNFVYLQHKKGHRIIVHVRAIPLIENGKVIGAIEVFTDQTKRSLLYENEKINAIIKYIDPLTGLLNRLFMKYELQTFLDKRELQEWGIIFLDLDNFKRTNDTYGHLIGDQVLASVSNTILNFLEEDDFAFRFGGDELIVMFSKAKKSTLIKKAKVLQVLIKATKIRDIDDENLTNTSMGLTVMKNGSNIMDMIDIADQAMYEAKQEGKNLIKYVEA</sequence>
<dbReference type="SMART" id="SM00267">
    <property type="entry name" value="GGDEF"/>
    <property type="match status" value="1"/>
</dbReference>
<keyword evidence="2" id="KW-1185">Reference proteome</keyword>
<name>A0A7U9TH23_9MOLU</name>
<dbReference type="PANTHER" id="PTHR46663:SF4">
    <property type="entry name" value="DIGUANYLATE CYCLASE DGCT-RELATED"/>
    <property type="match status" value="1"/>
</dbReference>
<dbReference type="InterPro" id="IPR029787">
    <property type="entry name" value="Nucleotide_cyclase"/>
</dbReference>
<dbReference type="Pfam" id="PF13426">
    <property type="entry name" value="PAS_9"/>
    <property type="match status" value="1"/>
</dbReference>
<dbReference type="InterPro" id="IPR043128">
    <property type="entry name" value="Rev_trsase/Diguanyl_cyclase"/>
</dbReference>
<organism evidence="1 2">
    <name type="scientific">Mariniplasma anaerobium</name>
    <dbReference type="NCBI Taxonomy" id="2735436"/>
    <lineage>
        <taxon>Bacteria</taxon>
        <taxon>Bacillati</taxon>
        <taxon>Mycoplasmatota</taxon>
        <taxon>Mollicutes</taxon>
        <taxon>Acholeplasmatales</taxon>
        <taxon>Acholeplasmataceae</taxon>
        <taxon>Mariniplasma</taxon>
    </lineage>
</organism>
<dbReference type="Gene3D" id="3.30.70.270">
    <property type="match status" value="1"/>
</dbReference>